<dbReference type="EMBL" id="JAAGMD010000852">
    <property type="protein sequence ID" value="NEA90410.1"/>
    <property type="molecule type" value="Genomic_DNA"/>
</dbReference>
<dbReference type="AlphaFoldDB" id="A0A6G3R4R0"/>
<feature type="non-terminal residue" evidence="2">
    <location>
        <position position="64"/>
    </location>
</feature>
<feature type="compositionally biased region" description="Gly residues" evidence="1">
    <location>
        <begin position="23"/>
        <end position="52"/>
    </location>
</feature>
<evidence type="ECO:0000313" key="2">
    <source>
        <dbReference type="EMBL" id="NEA90410.1"/>
    </source>
</evidence>
<accession>A0A6G3R4R0</accession>
<feature type="region of interest" description="Disordered" evidence="1">
    <location>
        <begin position="1"/>
        <end position="52"/>
    </location>
</feature>
<organism evidence="2">
    <name type="scientific">Streptomyces sp. SID14436</name>
    <dbReference type="NCBI Taxonomy" id="2706070"/>
    <lineage>
        <taxon>Bacteria</taxon>
        <taxon>Bacillati</taxon>
        <taxon>Actinomycetota</taxon>
        <taxon>Actinomycetes</taxon>
        <taxon>Kitasatosporales</taxon>
        <taxon>Streptomycetaceae</taxon>
        <taxon>Streptomyces</taxon>
    </lineage>
</organism>
<protein>
    <submittedName>
        <fullName evidence="2">Uncharacterized protein</fullName>
    </submittedName>
</protein>
<reference evidence="2" key="1">
    <citation type="submission" date="2020-01" db="EMBL/GenBank/DDBJ databases">
        <title>Insect and environment-associated Actinomycetes.</title>
        <authorList>
            <person name="Currrie C."/>
            <person name="Chevrette M."/>
            <person name="Carlson C."/>
            <person name="Stubbendieck R."/>
            <person name="Wendt-Pienkowski E."/>
        </authorList>
    </citation>
    <scope>NUCLEOTIDE SEQUENCE</scope>
    <source>
        <strain evidence="2">SID14436</strain>
    </source>
</reference>
<name>A0A6G3R4R0_9ACTN</name>
<gene>
    <name evidence="2" type="ORF">G3I53_31305</name>
</gene>
<proteinExistence type="predicted"/>
<comment type="caution">
    <text evidence="2">The sequence shown here is derived from an EMBL/GenBank/DDBJ whole genome shotgun (WGS) entry which is preliminary data.</text>
</comment>
<evidence type="ECO:0000256" key="1">
    <source>
        <dbReference type="SAM" id="MobiDB-lite"/>
    </source>
</evidence>
<sequence length="64" mass="5458">MTASGEAAYDVDGLGSPLPPGPGGEESAGAVGAGSSGDGSGSVVGGGPLGVGSVGVVGVGSGSV</sequence>